<organism evidence="2">
    <name type="scientific">uncultured Microvirga sp</name>
    <dbReference type="NCBI Taxonomy" id="412392"/>
    <lineage>
        <taxon>Bacteria</taxon>
        <taxon>Pseudomonadati</taxon>
        <taxon>Pseudomonadota</taxon>
        <taxon>Alphaproteobacteria</taxon>
        <taxon>Hyphomicrobiales</taxon>
        <taxon>Methylobacteriaceae</taxon>
        <taxon>Microvirga</taxon>
        <taxon>environmental samples</taxon>
    </lineage>
</organism>
<feature type="region of interest" description="Disordered" evidence="1">
    <location>
        <begin position="1"/>
        <end position="23"/>
    </location>
</feature>
<dbReference type="EC" id="1.5.3.1" evidence="2"/>
<accession>A0A6J4M967</accession>
<feature type="region of interest" description="Disordered" evidence="1">
    <location>
        <begin position="74"/>
        <end position="102"/>
    </location>
</feature>
<evidence type="ECO:0000313" key="2">
    <source>
        <dbReference type="EMBL" id="CAA9351639.1"/>
    </source>
</evidence>
<evidence type="ECO:0000256" key="1">
    <source>
        <dbReference type="SAM" id="MobiDB-lite"/>
    </source>
</evidence>
<protein>
    <submittedName>
        <fullName evidence="2">Sarcosine oxidase delta subunit</fullName>
        <ecNumber evidence="2">1.5.3.1</ecNumber>
    </submittedName>
</protein>
<feature type="non-terminal residue" evidence="2">
    <location>
        <position position="102"/>
    </location>
</feature>
<keyword evidence="2" id="KW-0560">Oxidoreductase</keyword>
<feature type="non-terminal residue" evidence="2">
    <location>
        <position position="1"/>
    </location>
</feature>
<sequence length="102" mass="10697">CSSFAVPGAAPARRSSSATAARRISRAILPPPTSNGAVTFILGATHAGRTSNSGATSMAAASFSTRCATRIAMRSNGPILPRKADSVRRRPSKSPYNREMRH</sequence>
<reference evidence="2" key="1">
    <citation type="submission" date="2020-02" db="EMBL/GenBank/DDBJ databases">
        <authorList>
            <person name="Meier V. D."/>
        </authorList>
    </citation>
    <scope>NUCLEOTIDE SEQUENCE</scope>
    <source>
        <strain evidence="2">AVDCRST_MAG90</strain>
    </source>
</reference>
<gene>
    <name evidence="2" type="ORF">AVDCRST_MAG90-2465</name>
</gene>
<name>A0A6J4M967_9HYPH</name>
<dbReference type="EMBL" id="CADCUC010000497">
    <property type="protein sequence ID" value="CAA9351639.1"/>
    <property type="molecule type" value="Genomic_DNA"/>
</dbReference>
<proteinExistence type="predicted"/>
<feature type="compositionally biased region" description="Low complexity" evidence="1">
    <location>
        <begin position="9"/>
        <end position="22"/>
    </location>
</feature>
<dbReference type="AlphaFoldDB" id="A0A6J4M967"/>
<dbReference type="GO" id="GO:0008115">
    <property type="term" value="F:sarcosine oxidase activity"/>
    <property type="evidence" value="ECO:0007669"/>
    <property type="project" value="UniProtKB-EC"/>
</dbReference>